<protein>
    <submittedName>
        <fullName evidence="1">Uncharacterized protein</fullName>
    </submittedName>
</protein>
<evidence type="ECO:0000313" key="2">
    <source>
        <dbReference type="Proteomes" id="UP000033881"/>
    </source>
</evidence>
<sequence length="118" mass="13542">MTEQLKPSEIRDLITQGKISPEQGMQMFQQSHKDNPKTLTKIHPQNLYARDQQHYITRMNLEENLRHISATPIYGAVGIADGILDGLIFGATELAEDISFGITRIIYRFRDGWERGKQ</sequence>
<reference evidence="1 2" key="1">
    <citation type="journal article" date="2015" name="Nature">
        <title>rRNA introns, odd ribosomes, and small enigmatic genomes across a large radiation of phyla.</title>
        <authorList>
            <person name="Brown C.T."/>
            <person name="Hug L.A."/>
            <person name="Thomas B.C."/>
            <person name="Sharon I."/>
            <person name="Castelle C.J."/>
            <person name="Singh A."/>
            <person name="Wilkins M.J."/>
            <person name="Williams K.H."/>
            <person name="Banfield J.F."/>
        </authorList>
    </citation>
    <scope>NUCLEOTIDE SEQUENCE [LARGE SCALE GENOMIC DNA]</scope>
</reference>
<name>A0A0G0PLI2_9BACT</name>
<evidence type="ECO:0000313" key="1">
    <source>
        <dbReference type="EMBL" id="KKQ98999.1"/>
    </source>
</evidence>
<dbReference type="STRING" id="1618574.UT24_C0029G0011"/>
<organism evidence="1 2">
    <name type="scientific">Candidatus Woesebacteria bacterium GW2011_GWB1_39_12</name>
    <dbReference type="NCBI Taxonomy" id="1618574"/>
    <lineage>
        <taxon>Bacteria</taxon>
        <taxon>Candidatus Woeseibacteriota</taxon>
    </lineage>
</organism>
<dbReference type="EMBL" id="LBWB01000029">
    <property type="protein sequence ID" value="KKQ98999.1"/>
    <property type="molecule type" value="Genomic_DNA"/>
</dbReference>
<gene>
    <name evidence="1" type="ORF">UT24_C0029G0011</name>
</gene>
<comment type="caution">
    <text evidence="1">The sequence shown here is derived from an EMBL/GenBank/DDBJ whole genome shotgun (WGS) entry which is preliminary data.</text>
</comment>
<proteinExistence type="predicted"/>
<dbReference type="AlphaFoldDB" id="A0A0G0PLI2"/>
<accession>A0A0G0PLI2</accession>
<dbReference type="Proteomes" id="UP000033881">
    <property type="component" value="Unassembled WGS sequence"/>
</dbReference>